<accession>A0A853GB84</accession>
<dbReference type="InterPro" id="IPR027417">
    <property type="entry name" value="P-loop_NTPase"/>
</dbReference>
<dbReference type="AlphaFoldDB" id="A0A853GB84"/>
<reference evidence="1 2" key="1">
    <citation type="submission" date="2020-07" db="EMBL/GenBank/DDBJ databases">
        <title>Taxonomic revisions and descriptions of new bacterial species based on genomic comparisons in the high-G+C-content subgroup of the family Alcaligenaceae.</title>
        <authorList>
            <person name="Szabo A."/>
            <person name="Felfoldi T."/>
        </authorList>
    </citation>
    <scope>NUCLEOTIDE SEQUENCE [LARGE SCALE GENOMIC DNA]</scope>
    <source>
        <strain evidence="1 2">LMG 24012</strain>
    </source>
</reference>
<dbReference type="EMBL" id="JACCEM010000017">
    <property type="protein sequence ID" value="NYT51831.1"/>
    <property type="molecule type" value="Genomic_DNA"/>
</dbReference>
<dbReference type="GO" id="GO:0005829">
    <property type="term" value="C:cytosol"/>
    <property type="evidence" value="ECO:0007669"/>
    <property type="project" value="TreeGrafter"/>
</dbReference>
<proteinExistence type="predicted"/>
<dbReference type="GO" id="GO:0030488">
    <property type="term" value="P:tRNA methylation"/>
    <property type="evidence" value="ECO:0007669"/>
    <property type="project" value="TreeGrafter"/>
</dbReference>
<keyword evidence="2" id="KW-1185">Reference proteome</keyword>
<dbReference type="InterPro" id="IPR007743">
    <property type="entry name" value="Immunity-related_GTPase-like"/>
</dbReference>
<gene>
    <name evidence="1" type="ORF">H0A72_21200</name>
</gene>
<dbReference type="Pfam" id="PF05049">
    <property type="entry name" value="IIGP"/>
    <property type="match status" value="1"/>
</dbReference>
<evidence type="ECO:0000313" key="1">
    <source>
        <dbReference type="EMBL" id="NYT51831.1"/>
    </source>
</evidence>
<dbReference type="Proteomes" id="UP000559809">
    <property type="component" value="Unassembled WGS sequence"/>
</dbReference>
<protein>
    <submittedName>
        <fullName evidence="1">50S ribosome-binding GTPase</fullName>
    </submittedName>
</protein>
<comment type="caution">
    <text evidence="1">The sequence shown here is derived from an EMBL/GenBank/DDBJ whole genome shotgun (WGS) entry which is preliminary data.</text>
</comment>
<name>A0A853GB84_9BURK</name>
<dbReference type="GO" id="GO:0002098">
    <property type="term" value="P:tRNA wobble uridine modification"/>
    <property type="evidence" value="ECO:0007669"/>
    <property type="project" value="TreeGrafter"/>
</dbReference>
<organism evidence="1 2">
    <name type="scientific">Parapusillimonas granuli</name>
    <dbReference type="NCBI Taxonomy" id="380911"/>
    <lineage>
        <taxon>Bacteria</taxon>
        <taxon>Pseudomonadati</taxon>
        <taxon>Pseudomonadota</taxon>
        <taxon>Betaproteobacteria</taxon>
        <taxon>Burkholderiales</taxon>
        <taxon>Alcaligenaceae</taxon>
        <taxon>Parapusillimonas</taxon>
    </lineage>
</organism>
<dbReference type="Gene3D" id="3.40.50.300">
    <property type="entry name" value="P-loop containing nucleotide triphosphate hydrolases"/>
    <property type="match status" value="1"/>
</dbReference>
<sequence length="327" mass="36304">MQRTQDGVAEQLKAAIQQAVADGTIPRKQLEMVLEKIRNTKIHILLVGATGAGKSSTINALFATEKAVVGTGVNPETIEIAQYHLDNVVLWDSPGLGDSPEKDQQHIRKIREKLQETDVNREPLIDLVLLIVDGSSRDMGATFSLLEVILPELHNKTDRLLIGINQADLAMKGQGWDSENHRPGPELEKLLEDKVASIRNRIAEVAPVVIEPIYYSAGFKGKDGSDDFSPYNLEKLLALLMTHVKAKKRIAFVEDINRDRENFRYNDGQKNYEEEIATEAAKSWIDNLLDSTSGLLGEVKKIVGDVLASPQIRQAAIELVLKLMKAR</sequence>
<dbReference type="RefSeq" id="WP_180158506.1">
    <property type="nucleotide sequence ID" value="NZ_JACCEM010000017.1"/>
</dbReference>
<dbReference type="GO" id="GO:0005525">
    <property type="term" value="F:GTP binding"/>
    <property type="evidence" value="ECO:0007669"/>
    <property type="project" value="InterPro"/>
</dbReference>
<dbReference type="PANTHER" id="PTHR42714:SF2">
    <property type="entry name" value="TRNA MODIFICATION GTPASE GTPBP3, MITOCHONDRIAL"/>
    <property type="match status" value="1"/>
</dbReference>
<dbReference type="PANTHER" id="PTHR42714">
    <property type="entry name" value="TRNA MODIFICATION GTPASE GTPBP3"/>
    <property type="match status" value="1"/>
</dbReference>
<dbReference type="SUPFAM" id="SSF52540">
    <property type="entry name" value="P-loop containing nucleoside triphosphate hydrolases"/>
    <property type="match status" value="1"/>
</dbReference>
<evidence type="ECO:0000313" key="2">
    <source>
        <dbReference type="Proteomes" id="UP000559809"/>
    </source>
</evidence>